<evidence type="ECO:0000313" key="2">
    <source>
        <dbReference type="Proteomes" id="UP000070589"/>
    </source>
</evidence>
<gene>
    <name evidence="1" type="ORF">AKJ62_00410</name>
</gene>
<reference evidence="1 2" key="1">
    <citation type="journal article" date="2016" name="Sci. Rep.">
        <title>Metabolic traits of an uncultured archaeal lineage -MSBL1- from brine pools of the Red Sea.</title>
        <authorList>
            <person name="Mwirichia R."/>
            <person name="Alam I."/>
            <person name="Rashid M."/>
            <person name="Vinu M."/>
            <person name="Ba-Alawi W."/>
            <person name="Anthony Kamau A."/>
            <person name="Kamanda Ngugi D."/>
            <person name="Goker M."/>
            <person name="Klenk H.P."/>
            <person name="Bajic V."/>
            <person name="Stingl U."/>
        </authorList>
    </citation>
    <scope>NUCLEOTIDE SEQUENCE [LARGE SCALE GENOMIC DNA]</scope>
    <source>
        <strain evidence="1">SCGC-AAA259D14</strain>
    </source>
</reference>
<accession>A0A133U8P6</accession>
<protein>
    <submittedName>
        <fullName evidence="1">Uncharacterized protein</fullName>
    </submittedName>
</protein>
<sequence length="140" mass="16496">MKRKGTGSGFFINKFVVFLLVILLLGSTISMTKRLNRTKRKNKINTVIRFVIKNLREVDSLPEETHIKRRFPSINRSYRLILSGDYNEYQKVKIQIRTLENFQKTILLNERINGGNFRMERKNPGRIILSKSRKISLEVI</sequence>
<dbReference type="Proteomes" id="UP000070589">
    <property type="component" value="Unassembled WGS sequence"/>
</dbReference>
<dbReference type="AlphaFoldDB" id="A0A133U8P6"/>
<evidence type="ECO:0000313" key="1">
    <source>
        <dbReference type="EMBL" id="KXA90571.1"/>
    </source>
</evidence>
<keyword evidence="2" id="KW-1185">Reference proteome</keyword>
<dbReference type="EMBL" id="LHXL01000003">
    <property type="protein sequence ID" value="KXA90571.1"/>
    <property type="molecule type" value="Genomic_DNA"/>
</dbReference>
<organism evidence="1 2">
    <name type="scientific">candidate division MSBL1 archaeon SCGC-AAA259D14</name>
    <dbReference type="NCBI Taxonomy" id="1698261"/>
    <lineage>
        <taxon>Archaea</taxon>
        <taxon>Methanobacteriati</taxon>
        <taxon>Methanobacteriota</taxon>
        <taxon>candidate division MSBL1</taxon>
    </lineage>
</organism>
<comment type="caution">
    <text evidence="1">The sequence shown here is derived from an EMBL/GenBank/DDBJ whole genome shotgun (WGS) entry which is preliminary data.</text>
</comment>
<proteinExistence type="predicted"/>
<name>A0A133U8P6_9EURY</name>